<evidence type="ECO:0000256" key="3">
    <source>
        <dbReference type="ARBA" id="ARBA00022833"/>
    </source>
</evidence>
<dbReference type="SUPFAM" id="SSF50129">
    <property type="entry name" value="GroES-like"/>
    <property type="match status" value="2"/>
</dbReference>
<dbReference type="InterPro" id="IPR013149">
    <property type="entry name" value="ADH-like_C"/>
</dbReference>
<dbReference type="SUPFAM" id="SSF51735">
    <property type="entry name" value="NAD(P)-binding Rossmann-fold domains"/>
    <property type="match status" value="1"/>
</dbReference>
<comment type="similarity">
    <text evidence="6">Belongs to the zinc-containing alcohol dehydrogenase family.</text>
</comment>
<accession>A0A2U1K7A2</accession>
<protein>
    <submittedName>
        <fullName evidence="8">Alcohol dehydrogenase</fullName>
    </submittedName>
</protein>
<proteinExistence type="inferred from homology"/>
<dbReference type="Pfam" id="PF08240">
    <property type="entry name" value="ADH_N"/>
    <property type="match status" value="1"/>
</dbReference>
<dbReference type="GO" id="GO:0005829">
    <property type="term" value="C:cytosol"/>
    <property type="evidence" value="ECO:0007669"/>
    <property type="project" value="TreeGrafter"/>
</dbReference>
<sequence length="366" mass="38754">MKAAVLHNYGQELKIEDVELEEPRKGEVRVKMKAAGICHSDLHVIDAHLPLPVPIVLGHEGSGIVDAVGEGVASVKVGDHVALNWVPSCSKCYYCKIGRPDMCDEASKISLMGTMLDGTTRFSVDGKAIHQFPLTGTFSEYTVVPESAAIPIRKDVPFELAALVGCCVITGVGAVVNTAKVKAGSTVAVIGAGGVGFNAIQGAALCGAKQIIAIDIIPEKLEMTRQFGATHTINASEKNVVSAVLDVTDGLGVDYAFEVIGRPETMAQAYNITRKTGMTVIVGLPAPNENVTINAFSLPSQTKTLTGSWLGQGNPSVDYPKLLDLNAAGKLKLEPLVSKIYSLEQINEGFDDLKAGKNIRGVIRFD</sequence>
<dbReference type="PANTHER" id="PTHR43880">
    <property type="entry name" value="ALCOHOL DEHYDROGENASE"/>
    <property type="match status" value="1"/>
</dbReference>
<organism evidence="8 9">
    <name type="scientific">Pueribacillus theae</name>
    <dbReference type="NCBI Taxonomy" id="2171751"/>
    <lineage>
        <taxon>Bacteria</taxon>
        <taxon>Bacillati</taxon>
        <taxon>Bacillota</taxon>
        <taxon>Bacilli</taxon>
        <taxon>Bacillales</taxon>
        <taxon>Bacillaceae</taxon>
        <taxon>Pueribacillus</taxon>
    </lineage>
</organism>
<dbReference type="AlphaFoldDB" id="A0A2U1K7A2"/>
<dbReference type="PANTHER" id="PTHR43880:SF12">
    <property type="entry name" value="ALCOHOL DEHYDROGENASE CLASS-3"/>
    <property type="match status" value="1"/>
</dbReference>
<evidence type="ECO:0000256" key="6">
    <source>
        <dbReference type="RuleBase" id="RU361277"/>
    </source>
</evidence>
<keyword evidence="2 6" id="KW-0479">Metal-binding</keyword>
<feature type="domain" description="Enoyl reductase (ER)" evidence="7">
    <location>
        <begin position="10"/>
        <end position="363"/>
    </location>
</feature>
<dbReference type="InterPro" id="IPR020843">
    <property type="entry name" value="ER"/>
</dbReference>
<dbReference type="Gene3D" id="3.90.180.10">
    <property type="entry name" value="Medium-chain alcohol dehydrogenases, catalytic domain"/>
    <property type="match status" value="1"/>
</dbReference>
<evidence type="ECO:0000256" key="1">
    <source>
        <dbReference type="ARBA" id="ARBA00001947"/>
    </source>
</evidence>
<dbReference type="GO" id="GO:0008270">
    <property type="term" value="F:zinc ion binding"/>
    <property type="evidence" value="ECO:0007669"/>
    <property type="project" value="InterPro"/>
</dbReference>
<reference evidence="8 9" key="1">
    <citation type="submission" date="2018-04" db="EMBL/GenBank/DDBJ databases">
        <title>Camelliibacillus theae gen. nov., sp. nov., isolated from Pu'er tea.</title>
        <authorList>
            <person name="Niu L."/>
        </authorList>
    </citation>
    <scope>NUCLEOTIDE SEQUENCE [LARGE SCALE GENOMIC DNA]</scope>
    <source>
        <strain evidence="8 9">T8</strain>
    </source>
</reference>
<keyword evidence="5" id="KW-0520">NAD</keyword>
<dbReference type="EMBL" id="QCZG01000003">
    <property type="protein sequence ID" value="PWA13029.1"/>
    <property type="molecule type" value="Genomic_DNA"/>
</dbReference>
<evidence type="ECO:0000259" key="7">
    <source>
        <dbReference type="SMART" id="SM00829"/>
    </source>
</evidence>
<dbReference type="GO" id="GO:0051903">
    <property type="term" value="F:S-(hydroxymethyl)glutathione dehydrogenase [NAD(P)+] activity"/>
    <property type="evidence" value="ECO:0007669"/>
    <property type="project" value="TreeGrafter"/>
</dbReference>
<evidence type="ECO:0000256" key="5">
    <source>
        <dbReference type="ARBA" id="ARBA00023027"/>
    </source>
</evidence>
<keyword evidence="3 6" id="KW-0862">Zinc</keyword>
<dbReference type="RefSeq" id="WP_116553315.1">
    <property type="nucleotide sequence ID" value="NZ_QCZG01000003.1"/>
</dbReference>
<gene>
    <name evidence="8" type="ORF">DCC39_02545</name>
</gene>
<evidence type="ECO:0000256" key="4">
    <source>
        <dbReference type="ARBA" id="ARBA00023002"/>
    </source>
</evidence>
<evidence type="ECO:0000313" key="9">
    <source>
        <dbReference type="Proteomes" id="UP000245998"/>
    </source>
</evidence>
<dbReference type="InterPro" id="IPR011032">
    <property type="entry name" value="GroES-like_sf"/>
</dbReference>
<name>A0A2U1K7A2_9BACI</name>
<dbReference type="SMART" id="SM00829">
    <property type="entry name" value="PKS_ER"/>
    <property type="match status" value="1"/>
</dbReference>
<dbReference type="GO" id="GO:0046294">
    <property type="term" value="P:formaldehyde catabolic process"/>
    <property type="evidence" value="ECO:0007669"/>
    <property type="project" value="TreeGrafter"/>
</dbReference>
<dbReference type="Proteomes" id="UP000245998">
    <property type="component" value="Unassembled WGS sequence"/>
</dbReference>
<evidence type="ECO:0000256" key="2">
    <source>
        <dbReference type="ARBA" id="ARBA00022723"/>
    </source>
</evidence>
<dbReference type="InterPro" id="IPR002328">
    <property type="entry name" value="ADH_Zn_CS"/>
</dbReference>
<dbReference type="CDD" id="cd08279">
    <property type="entry name" value="Zn_ADH_class_III"/>
    <property type="match status" value="1"/>
</dbReference>
<evidence type="ECO:0000313" key="8">
    <source>
        <dbReference type="EMBL" id="PWA13029.1"/>
    </source>
</evidence>
<dbReference type="Gene3D" id="3.40.50.720">
    <property type="entry name" value="NAD(P)-binding Rossmann-like Domain"/>
    <property type="match status" value="1"/>
</dbReference>
<dbReference type="InterPro" id="IPR036291">
    <property type="entry name" value="NAD(P)-bd_dom_sf"/>
</dbReference>
<dbReference type="OrthoDB" id="9806940at2"/>
<keyword evidence="9" id="KW-1185">Reference proteome</keyword>
<dbReference type="Pfam" id="PF00107">
    <property type="entry name" value="ADH_zinc_N"/>
    <property type="match status" value="1"/>
</dbReference>
<comment type="caution">
    <text evidence="8">The sequence shown here is derived from an EMBL/GenBank/DDBJ whole genome shotgun (WGS) entry which is preliminary data.</text>
</comment>
<dbReference type="InterPro" id="IPR013154">
    <property type="entry name" value="ADH-like_N"/>
</dbReference>
<keyword evidence="4" id="KW-0560">Oxidoreductase</keyword>
<dbReference type="FunFam" id="3.40.50.720:FF:000003">
    <property type="entry name" value="S-(hydroxymethyl)glutathione dehydrogenase"/>
    <property type="match status" value="1"/>
</dbReference>
<dbReference type="PROSITE" id="PS00059">
    <property type="entry name" value="ADH_ZINC"/>
    <property type="match status" value="1"/>
</dbReference>
<comment type="cofactor">
    <cofactor evidence="1 6">
        <name>Zn(2+)</name>
        <dbReference type="ChEBI" id="CHEBI:29105"/>
    </cofactor>
</comment>